<evidence type="ECO:0000313" key="3">
    <source>
        <dbReference type="Proteomes" id="UP000201465"/>
    </source>
</evidence>
<proteinExistence type="predicted"/>
<dbReference type="SUPFAM" id="SSF81383">
    <property type="entry name" value="F-box domain"/>
    <property type="match status" value="1"/>
</dbReference>
<dbReference type="InterPro" id="IPR036047">
    <property type="entry name" value="F-box-like_dom_sf"/>
</dbReference>
<dbReference type="CDD" id="cd09917">
    <property type="entry name" value="F-box_SF"/>
    <property type="match status" value="1"/>
</dbReference>
<gene>
    <name evidence="2" type="ORF">BQ3484_487</name>
</gene>
<protein>
    <submittedName>
        <fullName evidence="2">F-box domain</fullName>
    </submittedName>
</protein>
<dbReference type="Proteomes" id="UP000201465">
    <property type="component" value="Segment"/>
</dbReference>
<dbReference type="GeneID" id="30523470"/>
<accession>A0A1M7XV35</accession>
<feature type="domain" description="F-box" evidence="1">
    <location>
        <begin position="14"/>
        <end position="48"/>
    </location>
</feature>
<dbReference type="RefSeq" id="YP_009329427.1">
    <property type="nucleotide sequence ID" value="NC_032108.1"/>
</dbReference>
<evidence type="ECO:0000313" key="2">
    <source>
        <dbReference type="EMBL" id="SHO33555.1"/>
    </source>
</evidence>
<dbReference type="KEGG" id="vg:30523470"/>
<dbReference type="Pfam" id="PF12937">
    <property type="entry name" value="F-box-like"/>
    <property type="match status" value="1"/>
</dbReference>
<dbReference type="InterPro" id="IPR001810">
    <property type="entry name" value="F-box_dom"/>
</dbReference>
<organism evidence="2 3">
    <name type="scientific">Cedratvirus A11</name>
    <dbReference type="NCBI Taxonomy" id="1903266"/>
    <lineage>
        <taxon>Viruses</taxon>
        <taxon>Pithoviruses</taxon>
        <taxon>Orthocedratvirinae</taxon>
        <taxon>Alphacedratvirus</taxon>
        <taxon>Alphacedratvirus aljazairmassiliense</taxon>
    </lineage>
</organism>
<evidence type="ECO:0000259" key="1">
    <source>
        <dbReference type="Pfam" id="PF12937"/>
    </source>
</evidence>
<sequence>MEGVNTITLESSFNLLPEEVLCMIFSYVSCYTYVAGSVCRKWQRLCSEFRSKPFLLLAYVYKDNLAWFKKEYSLPENIKDLYIRERFSCSSMENIIDSIIEEGNPDTLTWMLENRDMHLIEGNSPIYSTRRILFNKAMEKKNYKVLNWMKEQGMIDSDEYFDDLMRTISVVSTYSVYICAMLYMSHGDKQMLSWYLSSKLPCDECILRVIFKNKEKERKFLAQG</sequence>
<dbReference type="EMBL" id="LT671577">
    <property type="protein sequence ID" value="SHO33555.1"/>
    <property type="molecule type" value="Genomic_DNA"/>
</dbReference>
<name>A0A1M7XV35_9VIRU</name>
<reference evidence="2 3" key="1">
    <citation type="submission" date="2016-11" db="EMBL/GenBank/DDBJ databases">
        <authorList>
            <consortium name="Urmite Genomes"/>
        </authorList>
    </citation>
    <scope>NUCLEOTIDE SEQUENCE [LARGE SCALE GENOMIC DNA]</scope>
    <source>
        <strain evidence="2 3">A11</strain>
    </source>
</reference>
<dbReference type="Gene3D" id="1.20.1280.50">
    <property type="match status" value="1"/>
</dbReference>
<keyword evidence="3" id="KW-1185">Reference proteome</keyword>